<keyword evidence="9" id="KW-1185">Reference proteome</keyword>
<keyword evidence="5" id="KW-0966">Cell projection</keyword>
<evidence type="ECO:0000256" key="1">
    <source>
        <dbReference type="ARBA" id="ARBA00004245"/>
    </source>
</evidence>
<proteinExistence type="predicted"/>
<dbReference type="InterPro" id="IPR042618">
    <property type="entry name" value="IQCG"/>
</dbReference>
<accession>A0ABN7RQH6</accession>
<comment type="subcellular location">
    <subcellularLocation>
        <location evidence="2">Cell projection</location>
    </subcellularLocation>
    <subcellularLocation>
        <location evidence="1">Cytoplasm</location>
        <location evidence="1">Cytoskeleton</location>
    </subcellularLocation>
</comment>
<evidence type="ECO:0000256" key="5">
    <source>
        <dbReference type="ARBA" id="ARBA00023273"/>
    </source>
</evidence>
<dbReference type="PANTHER" id="PTHR14871:SF1">
    <property type="entry name" value="DYNEIN REGULATORY COMPLEX PROTEIN 9"/>
    <property type="match status" value="1"/>
</dbReference>
<dbReference type="CDD" id="cd23766">
    <property type="entry name" value="IQCG"/>
    <property type="match status" value="1"/>
</dbReference>
<keyword evidence="4" id="KW-0206">Cytoskeleton</keyword>
<gene>
    <name evidence="8" type="ORF">OKIOD_LOCUS1146</name>
</gene>
<dbReference type="Proteomes" id="UP001158576">
    <property type="component" value="Chromosome PAR"/>
</dbReference>
<evidence type="ECO:0000256" key="3">
    <source>
        <dbReference type="ARBA" id="ARBA00022490"/>
    </source>
</evidence>
<feature type="coiled-coil region" evidence="6">
    <location>
        <begin position="229"/>
        <end position="336"/>
    </location>
</feature>
<keyword evidence="3" id="KW-0963">Cytoplasm</keyword>
<evidence type="ECO:0000313" key="8">
    <source>
        <dbReference type="EMBL" id="CAG5080435.1"/>
    </source>
</evidence>
<evidence type="ECO:0000256" key="2">
    <source>
        <dbReference type="ARBA" id="ARBA00004316"/>
    </source>
</evidence>
<dbReference type="EMBL" id="OU015568">
    <property type="protein sequence ID" value="CAG5080435.1"/>
    <property type="molecule type" value="Genomic_DNA"/>
</dbReference>
<feature type="region of interest" description="Disordered" evidence="7">
    <location>
        <begin position="355"/>
        <end position="380"/>
    </location>
</feature>
<name>A0ABN7RQH6_OIKDI</name>
<reference evidence="8 9" key="1">
    <citation type="submission" date="2021-04" db="EMBL/GenBank/DDBJ databases">
        <authorList>
            <person name="Bliznina A."/>
        </authorList>
    </citation>
    <scope>NUCLEOTIDE SEQUENCE [LARGE SCALE GENOMIC DNA]</scope>
</reference>
<feature type="compositionally biased region" description="Basic residues" evidence="7">
    <location>
        <begin position="360"/>
        <end position="380"/>
    </location>
</feature>
<dbReference type="PROSITE" id="PS50096">
    <property type="entry name" value="IQ"/>
    <property type="match status" value="1"/>
</dbReference>
<sequence length="380" mass="44020">MEESENSTEMAKLPENWAVCVGTVFEDALNQLQILGCILPVQKNKTSVAYQNIADEIIESLSEKRDLEAEIDGFDDTQRMIKQLTQEIVSQKSGVSARGLDGQDNLMKINRDRQFAYEALKPCLDEIVASGSFNSLSKSVEEESVRKCRFRVAQEKETNAKRELKDRNRRLAATKKETETEVHELTEMIAHIKDQIQELKSQTAIEGRYVKKSAETGIEMNQSFRAQEEGELQEVLDTLKRDIESENRAHTDVKNFLLKKRRQLEDKIEYWMEKYENDTESRTNELANLKSDKDKDLRTLQELARTYDDYERVVTEDRAEKKRIKEKKERDELERVTSIKIQAWWRGTMVRKGLGEFKKDKGKKGKKGKKGGKKGKGKKK</sequence>
<keyword evidence="6" id="KW-0175">Coiled coil</keyword>
<evidence type="ECO:0000256" key="6">
    <source>
        <dbReference type="SAM" id="Coils"/>
    </source>
</evidence>
<dbReference type="PANTHER" id="PTHR14871">
    <property type="entry name" value="DYNEIN REGULATORY COMPLEX PROTEIN 9"/>
    <property type="match status" value="1"/>
</dbReference>
<feature type="coiled-coil region" evidence="6">
    <location>
        <begin position="157"/>
        <end position="202"/>
    </location>
</feature>
<organism evidence="8 9">
    <name type="scientific">Oikopleura dioica</name>
    <name type="common">Tunicate</name>
    <dbReference type="NCBI Taxonomy" id="34765"/>
    <lineage>
        <taxon>Eukaryota</taxon>
        <taxon>Metazoa</taxon>
        <taxon>Chordata</taxon>
        <taxon>Tunicata</taxon>
        <taxon>Appendicularia</taxon>
        <taxon>Copelata</taxon>
        <taxon>Oikopleuridae</taxon>
        <taxon>Oikopleura</taxon>
    </lineage>
</organism>
<protein>
    <submittedName>
        <fullName evidence="8">Oidioi.mRNA.OKI2018_I69.PAR.g9588.t1.cds</fullName>
    </submittedName>
</protein>
<evidence type="ECO:0000313" key="9">
    <source>
        <dbReference type="Proteomes" id="UP001158576"/>
    </source>
</evidence>
<evidence type="ECO:0000256" key="4">
    <source>
        <dbReference type="ARBA" id="ARBA00023212"/>
    </source>
</evidence>
<evidence type="ECO:0000256" key="7">
    <source>
        <dbReference type="SAM" id="MobiDB-lite"/>
    </source>
</evidence>